<sequence length="387" mass="45911">MEVIQVTGKHLVDEFHKVPEIIYKKDRSWIPQLRLMIENTFDPAKNGRYKKGDARRWVLKNDGKLVGRIAAFYDDDYSSGYDQPTGCCGFFECINDEEAAFKLLDTARDWLKEHGMEAMDGPVNFDENFFFWGMLKDGFRPQTFGMNYNPPYYNDLFAAYGFKTYYEQYSYSLDITNPDLPDRFWKIAEWVARKPGYSVEHFSYKNQDKFIRDFIEIHEKAWGNHDNYKPIKFQLLKDLLSGAKIILDEEFIWYAYHNGKPIAFFMQILDLNQILQKLKTGKLSLWQGLKLLYLKKRKTITRCRVIVLGVVPAYQGKGIESAIFHHLKKVMLRKKWYDDMEMSWIGDFNPKMNALFKSFGADRTQTHRTMRYLFDREKEFVRAPIIE</sequence>
<dbReference type="InterPro" id="IPR039968">
    <property type="entry name" value="BcerS-like"/>
</dbReference>
<dbReference type="Proteomes" id="UP000032544">
    <property type="component" value="Unassembled WGS sequence"/>
</dbReference>
<dbReference type="AlphaFoldDB" id="A0A0D8J8M4"/>
<dbReference type="PATRIC" id="fig|1544798.3.peg.3657"/>
<dbReference type="RefSeq" id="WP_045031814.1">
    <property type="nucleotide sequence ID" value="NZ_JRHC01000004.1"/>
</dbReference>
<gene>
    <name evidence="1" type="ORF">LH29_17455</name>
</gene>
<dbReference type="PANTHER" id="PTHR41368">
    <property type="entry name" value="PROTEIN YGHO"/>
    <property type="match status" value="1"/>
</dbReference>
<name>A0A0D8J8M4_9BACT</name>
<evidence type="ECO:0008006" key="3">
    <source>
        <dbReference type="Google" id="ProtNLM"/>
    </source>
</evidence>
<dbReference type="InterPro" id="IPR016181">
    <property type="entry name" value="Acyl_CoA_acyltransferase"/>
</dbReference>
<dbReference type="OrthoDB" id="9806005at2"/>
<dbReference type="Gene3D" id="3.40.630.30">
    <property type="match status" value="1"/>
</dbReference>
<evidence type="ECO:0000313" key="2">
    <source>
        <dbReference type="Proteomes" id="UP000032544"/>
    </source>
</evidence>
<evidence type="ECO:0000313" key="1">
    <source>
        <dbReference type="EMBL" id="KJF43154.1"/>
    </source>
</evidence>
<proteinExistence type="predicted"/>
<organism evidence="1 2">
    <name type="scientific">Draconibacterium sediminis</name>
    <dbReference type="NCBI Taxonomy" id="1544798"/>
    <lineage>
        <taxon>Bacteria</taxon>
        <taxon>Pseudomonadati</taxon>
        <taxon>Bacteroidota</taxon>
        <taxon>Bacteroidia</taxon>
        <taxon>Marinilabiliales</taxon>
        <taxon>Prolixibacteraceae</taxon>
        <taxon>Draconibacterium</taxon>
    </lineage>
</organism>
<dbReference type="EMBL" id="JRHC01000004">
    <property type="protein sequence ID" value="KJF43154.1"/>
    <property type="molecule type" value="Genomic_DNA"/>
</dbReference>
<protein>
    <recommendedName>
        <fullName evidence="3">N-acetyltransferase domain-containing protein</fullName>
    </recommendedName>
</protein>
<keyword evidence="2" id="KW-1185">Reference proteome</keyword>
<dbReference type="SUPFAM" id="SSF55729">
    <property type="entry name" value="Acyl-CoA N-acyltransferases (Nat)"/>
    <property type="match status" value="1"/>
</dbReference>
<accession>A0A0D8J8M4</accession>
<dbReference type="PANTHER" id="PTHR41368:SF1">
    <property type="entry name" value="PROTEIN YGHO"/>
    <property type="match status" value="1"/>
</dbReference>
<dbReference type="STRING" id="1544798.LH29_17455"/>
<reference evidence="1 2" key="1">
    <citation type="submission" date="2014-09" db="EMBL/GenBank/DDBJ databases">
        <title>Draft Genome Sequence of Draconibacterium sp. JN14CK-3.</title>
        <authorList>
            <person name="Dong C."/>
            <person name="Lai Q."/>
            <person name="Shao Z."/>
        </authorList>
    </citation>
    <scope>NUCLEOTIDE SEQUENCE [LARGE SCALE GENOMIC DNA]</scope>
    <source>
        <strain evidence="1 2">JN14CK-3</strain>
    </source>
</reference>
<comment type="caution">
    <text evidence="1">The sequence shown here is derived from an EMBL/GenBank/DDBJ whole genome shotgun (WGS) entry which is preliminary data.</text>
</comment>